<keyword evidence="6" id="KW-0963">Cytoplasm</keyword>
<dbReference type="GO" id="GO:0046084">
    <property type="term" value="P:adenine biosynthetic process"/>
    <property type="evidence" value="ECO:0007669"/>
    <property type="project" value="TreeGrafter"/>
</dbReference>
<dbReference type="Pfam" id="PF02769">
    <property type="entry name" value="AIRS_C"/>
    <property type="match status" value="1"/>
</dbReference>
<comment type="subcellular location">
    <subcellularLocation>
        <location evidence="1">Cytoplasm</location>
    </subcellularLocation>
</comment>
<dbReference type="AlphaFoldDB" id="X0S171"/>
<dbReference type="GO" id="GO:0004641">
    <property type="term" value="F:phosphoribosylformylglycinamidine cyclo-ligase activity"/>
    <property type="evidence" value="ECO:0007669"/>
    <property type="project" value="UniProtKB-EC"/>
</dbReference>
<keyword evidence="10" id="KW-0067">ATP-binding</keyword>
<comment type="similarity">
    <text evidence="3">Belongs to the AIR synthase family.</text>
</comment>
<evidence type="ECO:0000256" key="2">
    <source>
        <dbReference type="ARBA" id="ARBA00004686"/>
    </source>
</evidence>
<dbReference type="Gene3D" id="3.90.650.10">
    <property type="entry name" value="PurM-like C-terminal domain"/>
    <property type="match status" value="1"/>
</dbReference>
<evidence type="ECO:0000256" key="6">
    <source>
        <dbReference type="ARBA" id="ARBA00022490"/>
    </source>
</evidence>
<dbReference type="SUPFAM" id="SSF56042">
    <property type="entry name" value="PurM C-terminal domain-like"/>
    <property type="match status" value="1"/>
</dbReference>
<sequence length="191" mass="20530">DDFDLVGFVVGSVGKDAFIGGARAENGDVLLGLPSSGLHTNGYSLVRGIFDTDRHPKRLDEWVPALGAKLGDALLEPHRSYLPVLRPVLGMIRGMAHITGGGMPGNLPRVLPEGLGADIDAGSWEVSPLFRLVQERGGVEETEMFRVFNMGVGMIVVAAPDAASEVMERVPEAWEMGRVVERADGPRVVFR</sequence>
<protein>
    <recommendedName>
        <fullName evidence="5">Phosphoribosylformylglycinamidine cyclo-ligase</fullName>
        <ecNumber evidence="4">6.3.3.1</ecNumber>
    </recommendedName>
    <alternativeName>
        <fullName evidence="12">AIR synthase</fullName>
    </alternativeName>
    <alternativeName>
        <fullName evidence="13">AIRS</fullName>
    </alternativeName>
    <alternativeName>
        <fullName evidence="11">Phosphoribosyl-aminoimidazole synthetase</fullName>
    </alternativeName>
</protein>
<dbReference type="PANTHER" id="PTHR10520">
    <property type="entry name" value="TRIFUNCTIONAL PURINE BIOSYNTHETIC PROTEIN ADENOSINE-3-RELATED"/>
    <property type="match status" value="1"/>
</dbReference>
<evidence type="ECO:0000256" key="8">
    <source>
        <dbReference type="ARBA" id="ARBA00022741"/>
    </source>
</evidence>
<name>X0S171_9ZZZZ</name>
<evidence type="ECO:0000256" key="9">
    <source>
        <dbReference type="ARBA" id="ARBA00022755"/>
    </source>
</evidence>
<evidence type="ECO:0000259" key="15">
    <source>
        <dbReference type="Pfam" id="PF02769"/>
    </source>
</evidence>
<evidence type="ECO:0000256" key="11">
    <source>
        <dbReference type="ARBA" id="ARBA00031908"/>
    </source>
</evidence>
<dbReference type="InterPro" id="IPR004733">
    <property type="entry name" value="PurM_cligase"/>
</dbReference>
<evidence type="ECO:0000256" key="7">
    <source>
        <dbReference type="ARBA" id="ARBA00022598"/>
    </source>
</evidence>
<evidence type="ECO:0000256" key="10">
    <source>
        <dbReference type="ARBA" id="ARBA00022840"/>
    </source>
</evidence>
<evidence type="ECO:0000256" key="12">
    <source>
        <dbReference type="ARBA" id="ARBA00032931"/>
    </source>
</evidence>
<evidence type="ECO:0000256" key="1">
    <source>
        <dbReference type="ARBA" id="ARBA00004496"/>
    </source>
</evidence>
<reference evidence="16" key="1">
    <citation type="journal article" date="2014" name="Front. Microbiol.">
        <title>High frequency of phylogenetically diverse reductive dehalogenase-homologous genes in deep subseafloor sedimentary metagenomes.</title>
        <authorList>
            <person name="Kawai M."/>
            <person name="Futagami T."/>
            <person name="Toyoda A."/>
            <person name="Takaki Y."/>
            <person name="Nishi S."/>
            <person name="Hori S."/>
            <person name="Arai W."/>
            <person name="Tsubouchi T."/>
            <person name="Morono Y."/>
            <person name="Uchiyama I."/>
            <person name="Ito T."/>
            <person name="Fujiyama A."/>
            <person name="Inagaki F."/>
            <person name="Takami H."/>
        </authorList>
    </citation>
    <scope>NUCLEOTIDE SEQUENCE</scope>
    <source>
        <strain evidence="16">Expedition CK06-06</strain>
    </source>
</reference>
<evidence type="ECO:0000256" key="5">
    <source>
        <dbReference type="ARBA" id="ARBA00020367"/>
    </source>
</evidence>
<dbReference type="GO" id="GO:0004637">
    <property type="term" value="F:phosphoribosylamine-glycine ligase activity"/>
    <property type="evidence" value="ECO:0007669"/>
    <property type="project" value="TreeGrafter"/>
</dbReference>
<evidence type="ECO:0000313" key="16">
    <source>
        <dbReference type="EMBL" id="GAF68981.1"/>
    </source>
</evidence>
<accession>X0S171</accession>
<evidence type="ECO:0000256" key="13">
    <source>
        <dbReference type="ARBA" id="ARBA00033093"/>
    </source>
</evidence>
<proteinExistence type="inferred from homology"/>
<evidence type="ECO:0000256" key="14">
    <source>
        <dbReference type="ARBA" id="ARBA00049057"/>
    </source>
</evidence>
<evidence type="ECO:0000256" key="3">
    <source>
        <dbReference type="ARBA" id="ARBA00010280"/>
    </source>
</evidence>
<feature type="non-terminal residue" evidence="16">
    <location>
        <position position="1"/>
    </location>
</feature>
<dbReference type="GO" id="GO:0006189">
    <property type="term" value="P:'de novo' IMP biosynthetic process"/>
    <property type="evidence" value="ECO:0007669"/>
    <property type="project" value="UniProtKB-UniPathway"/>
</dbReference>
<organism evidence="16">
    <name type="scientific">marine sediment metagenome</name>
    <dbReference type="NCBI Taxonomy" id="412755"/>
    <lineage>
        <taxon>unclassified sequences</taxon>
        <taxon>metagenomes</taxon>
        <taxon>ecological metagenomes</taxon>
    </lineage>
</organism>
<dbReference type="InterPro" id="IPR036676">
    <property type="entry name" value="PurM-like_C_sf"/>
</dbReference>
<keyword evidence="8" id="KW-0547">Nucleotide-binding</keyword>
<dbReference type="UniPathway" id="UPA00074">
    <property type="reaction ID" value="UER00129"/>
</dbReference>
<evidence type="ECO:0000256" key="4">
    <source>
        <dbReference type="ARBA" id="ARBA00013047"/>
    </source>
</evidence>
<keyword evidence="7" id="KW-0436">Ligase</keyword>
<comment type="caution">
    <text evidence="16">The sequence shown here is derived from an EMBL/GenBank/DDBJ whole genome shotgun (WGS) entry which is preliminary data.</text>
</comment>
<dbReference type="FunFam" id="3.90.650.10:FF:000011">
    <property type="entry name" value="Phosphoribosylformylglycinamidine cyclo-ligase"/>
    <property type="match status" value="1"/>
</dbReference>
<dbReference type="PANTHER" id="PTHR10520:SF12">
    <property type="entry name" value="TRIFUNCTIONAL PURINE BIOSYNTHETIC PROTEIN ADENOSINE-3"/>
    <property type="match status" value="1"/>
</dbReference>
<feature type="domain" description="PurM-like C-terminal" evidence="15">
    <location>
        <begin position="26"/>
        <end position="184"/>
    </location>
</feature>
<comment type="pathway">
    <text evidence="2">Purine metabolism; IMP biosynthesis via de novo pathway; 5-amino-1-(5-phospho-D-ribosyl)imidazole from N(2)-formyl-N(1)-(5-phospho-D-ribosyl)glycinamide: step 2/2.</text>
</comment>
<keyword evidence="9" id="KW-0658">Purine biosynthesis</keyword>
<gene>
    <name evidence="16" type="ORF">S01H1_17076</name>
</gene>
<comment type="catalytic activity">
    <reaction evidence="14">
        <text>2-formamido-N(1)-(5-O-phospho-beta-D-ribosyl)acetamidine + ATP = 5-amino-1-(5-phospho-beta-D-ribosyl)imidazole + ADP + phosphate + H(+)</text>
        <dbReference type="Rhea" id="RHEA:23032"/>
        <dbReference type="ChEBI" id="CHEBI:15378"/>
        <dbReference type="ChEBI" id="CHEBI:30616"/>
        <dbReference type="ChEBI" id="CHEBI:43474"/>
        <dbReference type="ChEBI" id="CHEBI:137981"/>
        <dbReference type="ChEBI" id="CHEBI:147287"/>
        <dbReference type="ChEBI" id="CHEBI:456216"/>
        <dbReference type="EC" id="6.3.3.1"/>
    </reaction>
</comment>
<dbReference type="EMBL" id="BARS01009024">
    <property type="protein sequence ID" value="GAF68981.1"/>
    <property type="molecule type" value="Genomic_DNA"/>
</dbReference>
<dbReference type="InterPro" id="IPR010918">
    <property type="entry name" value="PurM-like_C_dom"/>
</dbReference>
<dbReference type="EC" id="6.3.3.1" evidence="4"/>
<dbReference type="GO" id="GO:0005524">
    <property type="term" value="F:ATP binding"/>
    <property type="evidence" value="ECO:0007669"/>
    <property type="project" value="UniProtKB-KW"/>
</dbReference>
<dbReference type="GO" id="GO:0005829">
    <property type="term" value="C:cytosol"/>
    <property type="evidence" value="ECO:0007669"/>
    <property type="project" value="TreeGrafter"/>
</dbReference>